<dbReference type="InterPro" id="IPR029063">
    <property type="entry name" value="SAM-dependent_MTases_sf"/>
</dbReference>
<reference evidence="1 2" key="1">
    <citation type="journal article" date="2016" name="Environ. Microbiol.">
        <title>Genomic resolution of a cold subsurface aquifer community provides metabolic insights for novel microbes adapted to high CO concentrations.</title>
        <authorList>
            <person name="Probst A.J."/>
            <person name="Castelle C.J."/>
            <person name="Singh A."/>
            <person name="Brown C.T."/>
            <person name="Anantharaman K."/>
            <person name="Sharon I."/>
            <person name="Hug L.A."/>
            <person name="Burstein D."/>
            <person name="Emerson J.B."/>
            <person name="Thomas B.C."/>
            <person name="Banfield J.F."/>
        </authorList>
    </citation>
    <scope>NUCLEOTIDE SEQUENCE [LARGE SCALE GENOMIC DNA]</scope>
    <source>
        <strain evidence="1">CG1_02_37_44</strain>
    </source>
</reference>
<gene>
    <name evidence="1" type="ORF">AUJ27_00255</name>
</gene>
<dbReference type="Proteomes" id="UP000183192">
    <property type="component" value="Unassembled WGS sequence"/>
</dbReference>
<dbReference type="Gene3D" id="3.40.50.150">
    <property type="entry name" value="Vaccinia Virus protein VP39"/>
    <property type="match status" value="1"/>
</dbReference>
<proteinExistence type="predicted"/>
<evidence type="ECO:0000313" key="2">
    <source>
        <dbReference type="Proteomes" id="UP000183192"/>
    </source>
</evidence>
<dbReference type="AlphaFoldDB" id="A0A1J4TCY3"/>
<dbReference type="PANTHER" id="PTHR43861">
    <property type="entry name" value="TRANS-ACONITATE 2-METHYLTRANSFERASE-RELATED"/>
    <property type="match status" value="1"/>
</dbReference>
<dbReference type="CDD" id="cd02440">
    <property type="entry name" value="AdoMet_MTases"/>
    <property type="match status" value="1"/>
</dbReference>
<name>A0A1J4TCY3_9BACT</name>
<dbReference type="SUPFAM" id="SSF53335">
    <property type="entry name" value="S-adenosyl-L-methionine-dependent methyltransferases"/>
    <property type="match status" value="1"/>
</dbReference>
<accession>A0A1J4TCY3</accession>
<dbReference type="Pfam" id="PF13489">
    <property type="entry name" value="Methyltransf_23"/>
    <property type="match status" value="1"/>
</dbReference>
<comment type="caution">
    <text evidence="1">The sequence shown here is derived from an EMBL/GenBank/DDBJ whole genome shotgun (WGS) entry which is preliminary data.</text>
</comment>
<dbReference type="EMBL" id="MNUU01000004">
    <property type="protein sequence ID" value="OIO08685.1"/>
    <property type="molecule type" value="Genomic_DNA"/>
</dbReference>
<dbReference type="PANTHER" id="PTHR43861:SF6">
    <property type="entry name" value="METHYLTRANSFERASE TYPE 11"/>
    <property type="match status" value="1"/>
</dbReference>
<dbReference type="STRING" id="1805146.AUJ27_00255"/>
<sequence>MEKIICPICGSDKNKFFCEKNNYKIYFCFRCRAGFVWPVPETSKDLYSESYFINDDKVSEFGYTDYEKDKEPMKGIFVSYLKKIEQITKGRKLIDIGAATGYFLDLAKERNWETFGIELSEYAASRAGEKGHKMIDGRLIGENINEKFSAVTMWDVLEHFNDPKNEIRKAGRLLEAGGVLLLNTIDFGSLSSRLMGRRWHLIVPPEHLFYFSRKSLFLLLESSGFKIIAVEKMGKKFSFAYIFKVLYNWQKLIIWKKLSNYFNNNNFSRKFYIPINLRDNILIIAKKNKDA</sequence>
<protein>
    <recommendedName>
        <fullName evidence="3">Methyltransferase type 11 domain-containing protein</fullName>
    </recommendedName>
</protein>
<evidence type="ECO:0008006" key="3">
    <source>
        <dbReference type="Google" id="ProtNLM"/>
    </source>
</evidence>
<evidence type="ECO:0000313" key="1">
    <source>
        <dbReference type="EMBL" id="OIO08685.1"/>
    </source>
</evidence>
<organism evidence="1 2">
    <name type="scientific">Candidatus Falkowbacteria bacterium CG1_02_37_44</name>
    <dbReference type="NCBI Taxonomy" id="1805146"/>
    <lineage>
        <taxon>Bacteria</taxon>
        <taxon>Candidatus Falkowiibacteriota</taxon>
    </lineage>
</organism>